<dbReference type="Proteomes" id="UP000094463">
    <property type="component" value="Chromosome"/>
</dbReference>
<dbReference type="AlphaFoldDB" id="A0A1D7QXZ0"/>
<evidence type="ECO:0000313" key="2">
    <source>
        <dbReference type="EMBL" id="AOM83876.1"/>
    </source>
</evidence>
<dbReference type="KEGG" id="bbev:BBEV_2537"/>
<dbReference type="RefSeq" id="WP_069365814.1">
    <property type="nucleotide sequence ID" value="NZ_CP012502.1"/>
</dbReference>
<name>A0A1D7QXZ0_9BACI</name>
<accession>A0A1D7QXZ0</accession>
<dbReference type="EMBL" id="CP012502">
    <property type="protein sequence ID" value="AOM83876.1"/>
    <property type="molecule type" value="Genomic_DNA"/>
</dbReference>
<proteinExistence type="predicted"/>
<keyword evidence="1" id="KW-0472">Membrane</keyword>
<keyword evidence="1" id="KW-0812">Transmembrane</keyword>
<gene>
    <name evidence="2" type="ORF">BBEV_2537</name>
</gene>
<keyword evidence="3" id="KW-1185">Reference proteome</keyword>
<evidence type="ECO:0000256" key="1">
    <source>
        <dbReference type="SAM" id="Phobius"/>
    </source>
</evidence>
<keyword evidence="1" id="KW-1133">Transmembrane helix</keyword>
<feature type="transmembrane region" description="Helical" evidence="1">
    <location>
        <begin position="6"/>
        <end position="22"/>
    </location>
</feature>
<evidence type="ECO:0000313" key="3">
    <source>
        <dbReference type="Proteomes" id="UP000094463"/>
    </source>
</evidence>
<organism evidence="2 3">
    <name type="scientific">Salisediminibacterium beveridgei</name>
    <dbReference type="NCBI Taxonomy" id="632773"/>
    <lineage>
        <taxon>Bacteria</taxon>
        <taxon>Bacillati</taxon>
        <taxon>Bacillota</taxon>
        <taxon>Bacilli</taxon>
        <taxon>Bacillales</taxon>
        <taxon>Bacillaceae</taxon>
        <taxon>Salisediminibacterium</taxon>
    </lineage>
</organism>
<reference evidence="2 3" key="1">
    <citation type="submission" date="2015-08" db="EMBL/GenBank/DDBJ databases">
        <title>The complete genome sequence of Bacillus beveridgei MLTeJB.</title>
        <authorList>
            <person name="Hanson T.E."/>
            <person name="Mesa C."/>
            <person name="Basesman S.M."/>
            <person name="Oremland R.S."/>
        </authorList>
    </citation>
    <scope>NUCLEOTIDE SEQUENCE [LARGE SCALE GENOMIC DNA]</scope>
    <source>
        <strain evidence="2 3">MLTeJB</strain>
    </source>
</reference>
<sequence>MRKKTILFVTGFVVFIVGFVIYDQMKYTTYGEIMEEWIGEEEIVEMKLHNTRKRAYDQLEGQEEQIVVESPEKMIDVIDESSDMVMKRNDEIPIWDYEIRLETKEGNEYVITLGYDSAQMYDTQYEIPEEDNRLHKKVRAVFSNEVKDD</sequence>
<protein>
    <submittedName>
        <fullName evidence="2">Uncharacterized protein</fullName>
    </submittedName>
</protein>